<dbReference type="EMBL" id="JAAEEH010000054">
    <property type="protein sequence ID" value="NDL68710.1"/>
    <property type="molecule type" value="Genomic_DNA"/>
</dbReference>
<dbReference type="RefSeq" id="WP_162371431.1">
    <property type="nucleotide sequence ID" value="NZ_JAAEEH010000054.1"/>
</dbReference>
<protein>
    <submittedName>
        <fullName evidence="1">Uncharacterized protein</fullName>
    </submittedName>
</protein>
<comment type="caution">
    <text evidence="1">The sequence shown here is derived from an EMBL/GenBank/DDBJ whole genome shotgun (WGS) entry which is preliminary data.</text>
</comment>
<evidence type="ECO:0000313" key="2">
    <source>
        <dbReference type="Proteomes" id="UP000461585"/>
    </source>
</evidence>
<dbReference type="AlphaFoldDB" id="A0A7X5HY18"/>
<evidence type="ECO:0000313" key="1">
    <source>
        <dbReference type="EMBL" id="NDL68710.1"/>
    </source>
</evidence>
<accession>A0A7X5HY18</accession>
<dbReference type="Proteomes" id="UP000461585">
    <property type="component" value="Unassembled WGS sequence"/>
</dbReference>
<reference evidence="1 2" key="1">
    <citation type="submission" date="2020-01" db="EMBL/GenBank/DDBJ databases">
        <title>Anaeroalcalibacter tamaniensis gen. nov., sp. nov., moderately halophilic strictly anaerobic fermenter bacterium from mud volcano of Taman peninsula.</title>
        <authorList>
            <person name="Frolova A."/>
            <person name="Merkel A.Y."/>
            <person name="Slobodkin A.I."/>
        </authorList>
    </citation>
    <scope>NUCLEOTIDE SEQUENCE [LARGE SCALE GENOMIC DNA]</scope>
    <source>
        <strain evidence="1 2">F-3ap</strain>
    </source>
</reference>
<proteinExistence type="predicted"/>
<name>A0A7X5HY18_9FIRM</name>
<organism evidence="1 2">
    <name type="scientific">Anaerotalea alkaliphila</name>
    <dbReference type="NCBI Taxonomy" id="2662126"/>
    <lineage>
        <taxon>Bacteria</taxon>
        <taxon>Bacillati</taxon>
        <taxon>Bacillota</taxon>
        <taxon>Clostridia</taxon>
        <taxon>Eubacteriales</taxon>
        <taxon>Anaerotalea</taxon>
    </lineage>
</organism>
<sequence>MLVSDRAQRRETILNVLKKDVYEYSDFISNALKNEDSETSHYAASSMLHMRRVLDVKMREISKIYNENPRDFKAAMEYFEIVDRYMAITDLDAGIREMYTQESIKCLKRIVDSKGLAPQRYIFRLIELLIRTGNHREANIYCDILYMAYKDNEEKYLALLKSYYQMKNKASFDLVLHRLEGLEIALSHNTTEIIRFWVDENKEYDEEDEDACQDSEDFHYLDYKFASE</sequence>
<keyword evidence="2" id="KW-1185">Reference proteome</keyword>
<gene>
    <name evidence="1" type="ORF">GXN74_13275</name>
</gene>